<sequence length="520" mass="58524">MRNKGEYDDRDNELAGKGESADDHQRDGENESAYLVQILRLWLVCLLEYVLLLPAWILFAAYLRPPEFPAAGLGLLPMLTLAGVLLGPRLRKLWQRGAVALVLAAAFTAVAIAWVGGAGSLGFGSTPSAGGQTPAQGVAVLLLQTAAQLAAGLLCSMQGMTVRNRQGSFRLYWAGLGLYFLAGIFYPRIEVLQGTVPLITWAGVFCLGTALFVTNHQYLRYSSHSGDSGQRLPAGLRRHNRLYVGVIIVTAILLAAGVGRWIGGLLMAMLRAVMRWLLRQPKESEPLEQPDMEVPPLEPMSPVESHDSDLLSRILNFAFYAIGSLLIAALLGFAMYWLYKNAGGIWRKAIDRLLSLLRRESAAPKQADYLDEETSLFTWESTLQGWRKMGARLLRPGKPPERWEEMKDNRERVRYLYRLFLRKERERGYPIKPHLTPRETVEEVRLEAEAGRRDESAKAAGSERRRFSFGVRASEKEKSRVQEESDAALNPLLRLYYQVRYGEEIPRDDEVAELRRRWPQ</sequence>
<evidence type="ECO:0000313" key="4">
    <source>
        <dbReference type="EMBL" id="MCK8487320.1"/>
    </source>
</evidence>
<evidence type="ECO:0000313" key="5">
    <source>
        <dbReference type="Proteomes" id="UP001139534"/>
    </source>
</evidence>
<feature type="domain" description="Protein-glutamine gamma-glutamyltransferase-like C-terminal" evidence="3">
    <location>
        <begin position="416"/>
        <end position="518"/>
    </location>
</feature>
<feature type="transmembrane region" description="Helical" evidence="2">
    <location>
        <begin position="198"/>
        <end position="221"/>
    </location>
</feature>
<evidence type="ECO:0000259" key="3">
    <source>
        <dbReference type="Pfam" id="PF13559"/>
    </source>
</evidence>
<dbReference type="InterPro" id="IPR025403">
    <property type="entry name" value="TgpA-like_C"/>
</dbReference>
<proteinExistence type="predicted"/>
<reference evidence="4" key="1">
    <citation type="submission" date="2022-04" db="EMBL/GenBank/DDBJ databases">
        <authorList>
            <person name="Seo M.-J."/>
        </authorList>
    </citation>
    <scope>NUCLEOTIDE SEQUENCE</scope>
    <source>
        <strain evidence="4">MBLB2552</strain>
    </source>
</reference>
<keyword evidence="2" id="KW-0472">Membrane</keyword>
<feature type="transmembrane region" description="Helical" evidence="2">
    <location>
        <begin position="242"/>
        <end position="270"/>
    </location>
</feature>
<dbReference type="EMBL" id="JALPRK010000006">
    <property type="protein sequence ID" value="MCK8487320.1"/>
    <property type="molecule type" value="Genomic_DNA"/>
</dbReference>
<organism evidence="4 5">
    <name type="scientific">Paenibacillus mellifer</name>
    <dbReference type="NCBI Taxonomy" id="2937794"/>
    <lineage>
        <taxon>Bacteria</taxon>
        <taxon>Bacillati</taxon>
        <taxon>Bacillota</taxon>
        <taxon>Bacilli</taxon>
        <taxon>Bacillales</taxon>
        <taxon>Paenibacillaceae</taxon>
        <taxon>Paenibacillus</taxon>
    </lineage>
</organism>
<evidence type="ECO:0000256" key="2">
    <source>
        <dbReference type="SAM" id="Phobius"/>
    </source>
</evidence>
<keyword evidence="2" id="KW-0812">Transmembrane</keyword>
<keyword evidence="2" id="KW-1133">Transmembrane helix</keyword>
<name>A0A9X1XXC9_9BACL</name>
<dbReference type="Pfam" id="PF13559">
    <property type="entry name" value="DUF4129"/>
    <property type="match status" value="1"/>
</dbReference>
<feature type="transmembrane region" description="Helical" evidence="2">
    <location>
        <begin position="98"/>
        <end position="117"/>
    </location>
</feature>
<dbReference type="AlphaFoldDB" id="A0A9X1XXC9"/>
<feature type="transmembrane region" description="Helical" evidence="2">
    <location>
        <begin position="41"/>
        <end position="62"/>
    </location>
</feature>
<comment type="caution">
    <text evidence="4">The sequence shown here is derived from an EMBL/GenBank/DDBJ whole genome shotgun (WGS) entry which is preliminary data.</text>
</comment>
<keyword evidence="5" id="KW-1185">Reference proteome</keyword>
<gene>
    <name evidence="4" type="ORF">M0651_09065</name>
</gene>
<accession>A0A9X1XXC9</accession>
<feature type="transmembrane region" description="Helical" evidence="2">
    <location>
        <begin position="317"/>
        <end position="339"/>
    </location>
</feature>
<feature type="region of interest" description="Disordered" evidence="1">
    <location>
        <begin position="1"/>
        <end position="26"/>
    </location>
</feature>
<feature type="transmembrane region" description="Helical" evidence="2">
    <location>
        <begin position="137"/>
        <end position="157"/>
    </location>
</feature>
<evidence type="ECO:0000256" key="1">
    <source>
        <dbReference type="SAM" id="MobiDB-lite"/>
    </source>
</evidence>
<dbReference type="RefSeq" id="WP_248551521.1">
    <property type="nucleotide sequence ID" value="NZ_JALPRK010000006.1"/>
</dbReference>
<feature type="transmembrane region" description="Helical" evidence="2">
    <location>
        <begin position="169"/>
        <end position="186"/>
    </location>
</feature>
<protein>
    <submittedName>
        <fullName evidence="4">DUF4129 domain-containing protein</fullName>
    </submittedName>
</protein>
<feature type="transmembrane region" description="Helical" evidence="2">
    <location>
        <begin position="68"/>
        <end position="86"/>
    </location>
</feature>
<dbReference type="Proteomes" id="UP001139534">
    <property type="component" value="Unassembled WGS sequence"/>
</dbReference>